<sequence length="577" mass="66820">MLGARARVPHIFRTRLYSTSRLPRKPDYFTKNSSLGDEYTSLKKELQSLYKSALERINSQMESASMVRKQTSDENLAPPVLGLPADDIVLNENEIWSFFSLLKLDRTQRILTYPAKSLTWAGYSDIEYRRNTLVVPGESDSAVSWNEFVKNLVDYNTRGNQAAQKVKLATLRLVLEIAGNKLTLNTFNRILLSLSWQYELTHMNQIYKHMTKEYDIEPDIQTYNIFIKTIMRSNSRNRVRRCIRILQDMICQDIVPDAYTWNLICGGLKDVHETLNFMRRIYDFNIPLLCQRNLSRSGIQFPVTKELFDPNLQIDYETSYSLMSLGVRVQLQDDKNLRQAFAYMQQICLQSQVQLGPSLALEPKLDILKLFLQFILFEWRNLPYAIAFLQYFEKSYPSLFGNKAKSEIYSMFTSAMSQFEESPLWSSLLRYFYHKSLDEKGNATLNKTDLGRLQEVISRNNSKIESPESELNFVDMTASLTLVERTVIDRVFKQLRWPGSAFGEGPIWDLKRNTPAFQQACNAIGCYKSLDDSGSSKEINLEAEKFDAWQYFDYSKTMQDDLFMDVATASSGNANFK</sequence>
<organism evidence="1 2">
    <name type="scientific">Ogataea philodendri</name>
    <dbReference type="NCBI Taxonomy" id="1378263"/>
    <lineage>
        <taxon>Eukaryota</taxon>
        <taxon>Fungi</taxon>
        <taxon>Dikarya</taxon>
        <taxon>Ascomycota</taxon>
        <taxon>Saccharomycotina</taxon>
        <taxon>Pichiomycetes</taxon>
        <taxon>Pichiales</taxon>
        <taxon>Pichiaceae</taxon>
        <taxon>Ogataea</taxon>
    </lineage>
</organism>
<evidence type="ECO:0000313" key="2">
    <source>
        <dbReference type="Proteomes" id="UP000769157"/>
    </source>
</evidence>
<dbReference type="GeneID" id="70234855"/>
<accession>A0A9P8P975</accession>
<dbReference type="RefSeq" id="XP_046062051.1">
    <property type="nucleotide sequence ID" value="XM_046203807.1"/>
</dbReference>
<protein>
    <submittedName>
        <fullName evidence="1">Uncharacterized protein</fullName>
    </submittedName>
</protein>
<evidence type="ECO:0000313" key="1">
    <source>
        <dbReference type="EMBL" id="KAH3667239.1"/>
    </source>
</evidence>
<dbReference type="Proteomes" id="UP000769157">
    <property type="component" value="Unassembled WGS sequence"/>
</dbReference>
<comment type="caution">
    <text evidence="1">The sequence shown here is derived from an EMBL/GenBank/DDBJ whole genome shotgun (WGS) entry which is preliminary data.</text>
</comment>
<keyword evidence="2" id="KW-1185">Reference proteome</keyword>
<reference evidence="1" key="1">
    <citation type="journal article" date="2021" name="Open Biol.">
        <title>Shared evolutionary footprints suggest mitochondrial oxidative damage underlies multiple complex I losses in fungi.</title>
        <authorList>
            <person name="Schikora-Tamarit M.A."/>
            <person name="Marcet-Houben M."/>
            <person name="Nosek J."/>
            <person name="Gabaldon T."/>
        </authorList>
    </citation>
    <scope>NUCLEOTIDE SEQUENCE</scope>
    <source>
        <strain evidence="1">CBS6075</strain>
    </source>
</reference>
<gene>
    <name evidence="1" type="ORF">OGAPHI_002888</name>
</gene>
<dbReference type="Gene3D" id="1.25.40.10">
    <property type="entry name" value="Tetratricopeptide repeat domain"/>
    <property type="match status" value="1"/>
</dbReference>
<reference evidence="1" key="2">
    <citation type="submission" date="2021-01" db="EMBL/GenBank/DDBJ databases">
        <authorList>
            <person name="Schikora-Tamarit M.A."/>
        </authorList>
    </citation>
    <scope>NUCLEOTIDE SEQUENCE</scope>
    <source>
        <strain evidence="1">CBS6075</strain>
    </source>
</reference>
<dbReference type="AlphaFoldDB" id="A0A9P8P975"/>
<dbReference type="EMBL" id="JAEUBE010000183">
    <property type="protein sequence ID" value="KAH3667239.1"/>
    <property type="molecule type" value="Genomic_DNA"/>
</dbReference>
<dbReference type="OrthoDB" id="185373at2759"/>
<dbReference type="InterPro" id="IPR011990">
    <property type="entry name" value="TPR-like_helical_dom_sf"/>
</dbReference>
<name>A0A9P8P975_9ASCO</name>
<proteinExistence type="predicted"/>